<evidence type="ECO:0000256" key="1">
    <source>
        <dbReference type="ARBA" id="ARBA00007692"/>
    </source>
</evidence>
<evidence type="ECO:0000256" key="3">
    <source>
        <dbReference type="ARBA" id="ARBA00022946"/>
    </source>
</evidence>
<name>A0A6G1CSE8_9ORYZ</name>
<evidence type="ECO:0000313" key="4">
    <source>
        <dbReference type="EMBL" id="KAF0903555.1"/>
    </source>
</evidence>
<comment type="similarity">
    <text evidence="1">Belongs to the mTERF family.</text>
</comment>
<dbReference type="Gene3D" id="1.25.70.10">
    <property type="entry name" value="Transcription termination factor 3, mitochondrial"/>
    <property type="match status" value="1"/>
</dbReference>
<dbReference type="PANTHER" id="PTHR13068">
    <property type="entry name" value="CGI-12 PROTEIN-RELATED"/>
    <property type="match status" value="1"/>
</dbReference>
<gene>
    <name evidence="4" type="ORF">E2562_027981</name>
</gene>
<evidence type="ECO:0000313" key="5">
    <source>
        <dbReference type="Proteomes" id="UP000479710"/>
    </source>
</evidence>
<proteinExistence type="inferred from homology"/>
<keyword evidence="2" id="KW-0806">Transcription termination</keyword>
<evidence type="ECO:0000256" key="2">
    <source>
        <dbReference type="ARBA" id="ARBA00022472"/>
    </source>
</evidence>
<dbReference type="GO" id="GO:0003676">
    <property type="term" value="F:nucleic acid binding"/>
    <property type="evidence" value="ECO:0007669"/>
    <property type="project" value="InterPro"/>
</dbReference>
<dbReference type="InterPro" id="IPR003690">
    <property type="entry name" value="MTERF"/>
</dbReference>
<keyword evidence="5" id="KW-1185">Reference proteome</keyword>
<protein>
    <submittedName>
        <fullName evidence="4">Uncharacterized protein</fullName>
    </submittedName>
</protein>
<reference evidence="4 5" key="1">
    <citation type="submission" date="2019-11" db="EMBL/GenBank/DDBJ databases">
        <title>Whole genome sequence of Oryza granulata.</title>
        <authorList>
            <person name="Li W."/>
        </authorList>
    </citation>
    <scope>NUCLEOTIDE SEQUENCE [LARGE SCALE GENOMIC DNA]</scope>
    <source>
        <strain evidence="5">cv. Menghai</strain>
        <tissue evidence="4">Leaf</tissue>
    </source>
</reference>
<keyword evidence="2" id="KW-0804">Transcription</keyword>
<sequence length="103" mass="11314">MSTASIPATSPEPKQPRLLCADVKKNLAKRVDELRGLGLSRSQIVRLVPLARTYFRSSSLAAKLSFWPPVFGSFENILKGLKMNTCLLGSNLEKVAKPNLAFL</sequence>
<dbReference type="Proteomes" id="UP000479710">
    <property type="component" value="Unassembled WGS sequence"/>
</dbReference>
<dbReference type="AlphaFoldDB" id="A0A6G1CSE8"/>
<dbReference type="PANTHER" id="PTHR13068:SF236">
    <property type="entry name" value="OS02G0749800 PROTEIN"/>
    <property type="match status" value="1"/>
</dbReference>
<organism evidence="4 5">
    <name type="scientific">Oryza meyeriana var. granulata</name>
    <dbReference type="NCBI Taxonomy" id="110450"/>
    <lineage>
        <taxon>Eukaryota</taxon>
        <taxon>Viridiplantae</taxon>
        <taxon>Streptophyta</taxon>
        <taxon>Embryophyta</taxon>
        <taxon>Tracheophyta</taxon>
        <taxon>Spermatophyta</taxon>
        <taxon>Magnoliopsida</taxon>
        <taxon>Liliopsida</taxon>
        <taxon>Poales</taxon>
        <taxon>Poaceae</taxon>
        <taxon>BOP clade</taxon>
        <taxon>Oryzoideae</taxon>
        <taxon>Oryzeae</taxon>
        <taxon>Oryzinae</taxon>
        <taxon>Oryza</taxon>
        <taxon>Oryza meyeriana</taxon>
    </lineage>
</organism>
<keyword evidence="3" id="KW-0809">Transit peptide</keyword>
<dbReference type="EMBL" id="SPHZ02000008">
    <property type="protein sequence ID" value="KAF0903555.1"/>
    <property type="molecule type" value="Genomic_DNA"/>
</dbReference>
<keyword evidence="2" id="KW-0805">Transcription regulation</keyword>
<accession>A0A6G1CSE8</accession>
<dbReference type="GO" id="GO:0006353">
    <property type="term" value="P:DNA-templated transcription termination"/>
    <property type="evidence" value="ECO:0007669"/>
    <property type="project" value="UniProtKB-KW"/>
</dbReference>
<dbReference type="InterPro" id="IPR038538">
    <property type="entry name" value="MTERF_sf"/>
</dbReference>
<comment type="caution">
    <text evidence="4">The sequence shown here is derived from an EMBL/GenBank/DDBJ whole genome shotgun (WGS) entry which is preliminary data.</text>
</comment>